<dbReference type="PANTHER" id="PTHR28620">
    <property type="entry name" value="CENTROMERE PROTEIN V"/>
    <property type="match status" value="1"/>
</dbReference>
<evidence type="ECO:0000259" key="4">
    <source>
        <dbReference type="PROSITE" id="PS51891"/>
    </source>
</evidence>
<dbReference type="PROSITE" id="PS51891">
    <property type="entry name" value="CENP_V_GFA"/>
    <property type="match status" value="1"/>
</dbReference>
<dbReference type="RefSeq" id="WP_244356478.1">
    <property type="nucleotide sequence ID" value="NZ_JAJNNZ010000004.1"/>
</dbReference>
<dbReference type="InterPro" id="IPR006913">
    <property type="entry name" value="CENP-V/GFA"/>
</dbReference>
<accession>A0A9X1W984</accession>
<comment type="similarity">
    <text evidence="1">Belongs to the Gfa family.</text>
</comment>
<evidence type="ECO:0000256" key="2">
    <source>
        <dbReference type="ARBA" id="ARBA00022723"/>
    </source>
</evidence>
<dbReference type="SUPFAM" id="SSF51316">
    <property type="entry name" value="Mss4-like"/>
    <property type="match status" value="1"/>
</dbReference>
<dbReference type="Pfam" id="PF04828">
    <property type="entry name" value="GFA"/>
    <property type="match status" value="1"/>
</dbReference>
<name>A0A9X1W984_9VIBR</name>
<dbReference type="Gene3D" id="2.170.150.70">
    <property type="match status" value="1"/>
</dbReference>
<sequence length="123" mass="14121">MSHKHQVQCHCGNITLSFNKYPESLTSCNCSICHRYAALWGYYQPDEVVVSSKTTSSKTYQWGDGYIDFHHCRQCGCVTHYTSTSLSPIQKVAINFRMDNPSQLANIPQRRFDGARSWTYLSE</sequence>
<dbReference type="AlphaFoldDB" id="A0A9X1W984"/>
<dbReference type="PANTHER" id="PTHR28620:SF1">
    <property type="entry name" value="CENP-V_GFA DOMAIN-CONTAINING PROTEIN"/>
    <property type="match status" value="1"/>
</dbReference>
<keyword evidence="2" id="KW-0479">Metal-binding</keyword>
<keyword evidence="6" id="KW-1185">Reference proteome</keyword>
<dbReference type="InterPro" id="IPR011057">
    <property type="entry name" value="Mss4-like_sf"/>
</dbReference>
<comment type="caution">
    <text evidence="5">The sequence shown here is derived from an EMBL/GenBank/DDBJ whole genome shotgun (WGS) entry which is preliminary data.</text>
</comment>
<protein>
    <submittedName>
        <fullName evidence="5">Aldehyde-activating protein</fullName>
    </submittedName>
</protein>
<dbReference type="GO" id="GO:0016846">
    <property type="term" value="F:carbon-sulfur lyase activity"/>
    <property type="evidence" value="ECO:0007669"/>
    <property type="project" value="InterPro"/>
</dbReference>
<reference evidence="5" key="1">
    <citation type="submission" date="2021-11" db="EMBL/GenBank/DDBJ databases">
        <title>Vibrio ZSDE26 sp. nov. and Vibrio ZSDZ34 sp. nov., isolated from coastal seawater in Qingdao.</title>
        <authorList>
            <person name="Zhang P."/>
        </authorList>
    </citation>
    <scope>NUCLEOTIDE SEQUENCE</scope>
    <source>
        <strain evidence="5">ZSDZ34</strain>
    </source>
</reference>
<evidence type="ECO:0000313" key="6">
    <source>
        <dbReference type="Proteomes" id="UP001139488"/>
    </source>
</evidence>
<gene>
    <name evidence="5" type="ORF">LNL84_07580</name>
</gene>
<evidence type="ECO:0000313" key="5">
    <source>
        <dbReference type="EMBL" id="MCJ2376697.1"/>
    </source>
</evidence>
<proteinExistence type="inferred from homology"/>
<dbReference type="EMBL" id="JAJNNZ010000004">
    <property type="protein sequence ID" value="MCJ2376697.1"/>
    <property type="molecule type" value="Genomic_DNA"/>
</dbReference>
<evidence type="ECO:0000256" key="3">
    <source>
        <dbReference type="ARBA" id="ARBA00022833"/>
    </source>
</evidence>
<dbReference type="Proteomes" id="UP001139488">
    <property type="component" value="Unassembled WGS sequence"/>
</dbReference>
<feature type="domain" description="CENP-V/GFA" evidence="4">
    <location>
        <begin position="5"/>
        <end position="119"/>
    </location>
</feature>
<keyword evidence="3" id="KW-0862">Zinc</keyword>
<dbReference type="GO" id="GO:0046872">
    <property type="term" value="F:metal ion binding"/>
    <property type="evidence" value="ECO:0007669"/>
    <property type="project" value="UniProtKB-KW"/>
</dbReference>
<dbReference type="InterPro" id="IPR052355">
    <property type="entry name" value="CENP-V-like"/>
</dbReference>
<organism evidence="5 6">
    <name type="scientific">Vibrio gelatinilyticus</name>
    <dbReference type="NCBI Taxonomy" id="2893468"/>
    <lineage>
        <taxon>Bacteria</taxon>
        <taxon>Pseudomonadati</taxon>
        <taxon>Pseudomonadota</taxon>
        <taxon>Gammaproteobacteria</taxon>
        <taxon>Vibrionales</taxon>
        <taxon>Vibrionaceae</taxon>
        <taxon>Vibrio</taxon>
    </lineage>
</organism>
<evidence type="ECO:0000256" key="1">
    <source>
        <dbReference type="ARBA" id="ARBA00005495"/>
    </source>
</evidence>